<reference evidence="1" key="1">
    <citation type="submission" date="2021-02" db="EMBL/GenBank/DDBJ databases">
        <authorList>
            <consortium name="DOE Joint Genome Institute"/>
            <person name="Ahrendt S."/>
            <person name="Looney B.P."/>
            <person name="Miyauchi S."/>
            <person name="Morin E."/>
            <person name="Drula E."/>
            <person name="Courty P.E."/>
            <person name="Chicoki N."/>
            <person name="Fauchery L."/>
            <person name="Kohler A."/>
            <person name="Kuo A."/>
            <person name="Labutti K."/>
            <person name="Pangilinan J."/>
            <person name="Lipzen A."/>
            <person name="Riley R."/>
            <person name="Andreopoulos W."/>
            <person name="He G."/>
            <person name="Johnson J."/>
            <person name="Barry K.W."/>
            <person name="Grigoriev I.V."/>
            <person name="Nagy L."/>
            <person name="Hibbett D."/>
            <person name="Henrissat B."/>
            <person name="Matheny P.B."/>
            <person name="Labbe J."/>
            <person name="Martin F."/>
        </authorList>
    </citation>
    <scope>NUCLEOTIDE SEQUENCE</scope>
    <source>
        <strain evidence="1">FP105234-sp</strain>
    </source>
</reference>
<comment type="caution">
    <text evidence="1">The sequence shown here is derived from an EMBL/GenBank/DDBJ whole genome shotgun (WGS) entry which is preliminary data.</text>
</comment>
<dbReference type="EMBL" id="MU275861">
    <property type="protein sequence ID" value="KAI0050536.1"/>
    <property type="molecule type" value="Genomic_DNA"/>
</dbReference>
<gene>
    <name evidence="1" type="ORF">FA95DRAFT_1457871</name>
</gene>
<name>A0ACB8S3R6_9AGAM</name>
<dbReference type="Proteomes" id="UP000814033">
    <property type="component" value="Unassembled WGS sequence"/>
</dbReference>
<proteinExistence type="predicted"/>
<reference evidence="1" key="2">
    <citation type="journal article" date="2022" name="New Phytol.">
        <title>Evolutionary transition to the ectomycorrhizal habit in the genomes of a hyperdiverse lineage of mushroom-forming fungi.</title>
        <authorList>
            <person name="Looney B."/>
            <person name="Miyauchi S."/>
            <person name="Morin E."/>
            <person name="Drula E."/>
            <person name="Courty P.E."/>
            <person name="Kohler A."/>
            <person name="Kuo A."/>
            <person name="LaButti K."/>
            <person name="Pangilinan J."/>
            <person name="Lipzen A."/>
            <person name="Riley R."/>
            <person name="Andreopoulos W."/>
            <person name="He G."/>
            <person name="Johnson J."/>
            <person name="Nolan M."/>
            <person name="Tritt A."/>
            <person name="Barry K.W."/>
            <person name="Grigoriev I.V."/>
            <person name="Nagy L.G."/>
            <person name="Hibbett D."/>
            <person name="Henrissat B."/>
            <person name="Matheny P.B."/>
            <person name="Labbe J."/>
            <person name="Martin F.M."/>
        </authorList>
    </citation>
    <scope>NUCLEOTIDE SEQUENCE</scope>
    <source>
        <strain evidence="1">FP105234-sp</strain>
    </source>
</reference>
<protein>
    <submittedName>
        <fullName evidence="1">Uncharacterized protein</fullName>
    </submittedName>
</protein>
<keyword evidence="2" id="KW-1185">Reference proteome</keyword>
<feature type="non-terminal residue" evidence="1">
    <location>
        <position position="51"/>
    </location>
</feature>
<accession>A0ACB8S3R6</accession>
<evidence type="ECO:0000313" key="2">
    <source>
        <dbReference type="Proteomes" id="UP000814033"/>
    </source>
</evidence>
<sequence>MNYDNYDNVIVAVYRVKLVGWPADIPFCKPGALSRVDELRTLRDAIQTGSC</sequence>
<evidence type="ECO:0000313" key="1">
    <source>
        <dbReference type="EMBL" id="KAI0050536.1"/>
    </source>
</evidence>
<organism evidence="1 2">
    <name type="scientific">Auriscalpium vulgare</name>
    <dbReference type="NCBI Taxonomy" id="40419"/>
    <lineage>
        <taxon>Eukaryota</taxon>
        <taxon>Fungi</taxon>
        <taxon>Dikarya</taxon>
        <taxon>Basidiomycota</taxon>
        <taxon>Agaricomycotina</taxon>
        <taxon>Agaricomycetes</taxon>
        <taxon>Russulales</taxon>
        <taxon>Auriscalpiaceae</taxon>
        <taxon>Auriscalpium</taxon>
    </lineage>
</organism>